<keyword evidence="1" id="KW-0472">Membrane</keyword>
<proteinExistence type="predicted"/>
<protein>
    <submittedName>
        <fullName evidence="2">Group-specific protein</fullName>
    </submittedName>
</protein>
<keyword evidence="1" id="KW-0812">Transmembrane</keyword>
<dbReference type="KEGG" id="bcz:BCE33L4916"/>
<reference evidence="3" key="1">
    <citation type="journal article" date="2006" name="J. Bacteriol.">
        <title>Pathogenomic sequence analysis of Bacillus cereus and Bacillus thuringiensis isolates closely related to Bacillus anthracis.</title>
        <authorList>
            <person name="Han C.S."/>
            <person name="Xie G."/>
            <person name="Challacombe J.F."/>
            <person name="Altherr M.R."/>
            <person name="Bhotika S.S."/>
            <person name="Brown N."/>
            <person name="Bruce D."/>
            <person name="Campbell C.S."/>
            <person name="Campbell M.L."/>
            <person name="Chen J."/>
            <person name="Chertkov O."/>
            <person name="Cleland C."/>
            <person name="Dimitrijevic M."/>
            <person name="Doggett N.A."/>
            <person name="Fawcett J.J."/>
            <person name="Glavina T."/>
            <person name="Goodwin L.A."/>
            <person name="Green L.D."/>
            <person name="Hill K.K."/>
            <person name="Hitchcock P."/>
            <person name="Jackson P.J."/>
            <person name="Keim P."/>
            <person name="Kewalramani A.R."/>
            <person name="Longmire J."/>
            <person name="Lucas S."/>
            <person name="Malfatti S."/>
            <person name="McMurry K."/>
            <person name="Meincke L.J."/>
            <person name="Misra M."/>
            <person name="Moseman B.L."/>
            <person name="Mundt M."/>
            <person name="Munk A.C."/>
            <person name="Okinaka R.T."/>
            <person name="Parson-Quintana B."/>
            <person name="Reilly L.P."/>
            <person name="Richardson P."/>
            <person name="Robinson D.L."/>
            <person name="Rubin E."/>
            <person name="Saunders E."/>
            <person name="Tapia R."/>
            <person name="Tesmer J.G."/>
            <person name="Thayer N."/>
            <person name="Thompson L.S."/>
            <person name="Tice H."/>
            <person name="Ticknor L.O."/>
            <person name="Wills P.L."/>
            <person name="Brettin T.S."/>
            <person name="Gilna P."/>
        </authorList>
    </citation>
    <scope>NUCLEOTIDE SEQUENCE [LARGE SCALE GENOMIC DNA]</scope>
    <source>
        <strain evidence="3">ZK / E33L</strain>
    </source>
</reference>
<gene>
    <name evidence="2" type="ordered locus">BCE33L4916</name>
</gene>
<organism evidence="2 3">
    <name type="scientific">Bacillus cereus (strain ZK / E33L)</name>
    <dbReference type="NCBI Taxonomy" id="288681"/>
    <lineage>
        <taxon>Bacteria</taxon>
        <taxon>Bacillati</taxon>
        <taxon>Bacillota</taxon>
        <taxon>Bacilli</taxon>
        <taxon>Bacillales</taxon>
        <taxon>Bacillaceae</taxon>
        <taxon>Bacillus</taxon>
        <taxon>Bacillus cereus group</taxon>
    </lineage>
</organism>
<name>Q631D1_BACCZ</name>
<dbReference type="Proteomes" id="UP000002612">
    <property type="component" value="Chromosome"/>
</dbReference>
<evidence type="ECO:0000256" key="1">
    <source>
        <dbReference type="SAM" id="Phobius"/>
    </source>
</evidence>
<evidence type="ECO:0000313" key="2">
    <source>
        <dbReference type="EMBL" id="AAU15363.1"/>
    </source>
</evidence>
<accession>Q631D1</accession>
<sequence>MNKKKCVVSHVLFVFLAGIFYNLLCEHKFCFRSGEVYVKWRGCFMYPEVIKKMAFSKEHRDLLLKLYNKEITRSEYDRLVESLYRPSKEACEG</sequence>
<evidence type="ECO:0000313" key="3">
    <source>
        <dbReference type="Proteomes" id="UP000002612"/>
    </source>
</evidence>
<keyword evidence="1" id="KW-1133">Transmembrane helix</keyword>
<dbReference type="AlphaFoldDB" id="Q631D1"/>
<feature type="transmembrane region" description="Helical" evidence="1">
    <location>
        <begin position="7"/>
        <end position="24"/>
    </location>
</feature>
<dbReference type="EMBL" id="CP000001">
    <property type="protein sequence ID" value="AAU15363.1"/>
    <property type="molecule type" value="Genomic_DNA"/>
</dbReference>